<keyword evidence="3" id="KW-0238">DNA-binding</keyword>
<feature type="domain" description="HTH lysR-type" evidence="5">
    <location>
        <begin position="1"/>
        <end position="58"/>
    </location>
</feature>
<sequence>MDIRQMKYFKTIVEEGTISKAAKKLHMAQPPLSMQLKQLEEELSVILLKRGNKQIELTEAGNRFYKRCLQILDLTEITKNELKQSYQDVLRIGITSSNSGLIQQESIQEFIKKNKHVQYAIHEGSTYEILDLLLSHNIDLGIVRTPFDTSQVNTFYLEKEPMIAIGKKEYFINTKRKIKDFKDTPLIIHQRYLSLINDYCLNKLIQIQLKVTCDDSRTSLIWANSGIGVAICPMSSLALPYDHSLVYTILEDKNLYTGIAFITRKNEEVSALLNEFIECFK</sequence>
<dbReference type="PROSITE" id="PS50931">
    <property type="entry name" value="HTH_LYSR"/>
    <property type="match status" value="1"/>
</dbReference>
<reference evidence="6" key="1">
    <citation type="submission" date="2022-06" db="EMBL/GenBank/DDBJ databases">
        <title>Isolation of gut microbiota from human fecal samples.</title>
        <authorList>
            <person name="Pamer E.G."/>
            <person name="Barat B."/>
            <person name="Waligurski E."/>
            <person name="Medina S."/>
            <person name="Paddock L."/>
            <person name="Mostad J."/>
        </authorList>
    </citation>
    <scope>NUCLEOTIDE SEQUENCE</scope>
    <source>
        <strain evidence="6">DFI.6.24</strain>
    </source>
</reference>
<keyword evidence="4" id="KW-0804">Transcription</keyword>
<dbReference type="EMBL" id="JANGBO010000005">
    <property type="protein sequence ID" value="MCQ5061680.1"/>
    <property type="molecule type" value="Genomic_DNA"/>
</dbReference>
<evidence type="ECO:0000259" key="5">
    <source>
        <dbReference type="PROSITE" id="PS50931"/>
    </source>
</evidence>
<dbReference type="CDD" id="cd05466">
    <property type="entry name" value="PBP2_LTTR_substrate"/>
    <property type="match status" value="1"/>
</dbReference>
<evidence type="ECO:0000256" key="1">
    <source>
        <dbReference type="ARBA" id="ARBA00009437"/>
    </source>
</evidence>
<dbReference type="GO" id="GO:0003677">
    <property type="term" value="F:DNA binding"/>
    <property type="evidence" value="ECO:0007669"/>
    <property type="project" value="UniProtKB-KW"/>
</dbReference>
<dbReference type="Proteomes" id="UP001204814">
    <property type="component" value="Unassembled WGS sequence"/>
</dbReference>
<dbReference type="InterPro" id="IPR036390">
    <property type="entry name" value="WH_DNA-bd_sf"/>
</dbReference>
<evidence type="ECO:0000313" key="6">
    <source>
        <dbReference type="EMBL" id="MCQ5061680.1"/>
    </source>
</evidence>
<protein>
    <submittedName>
        <fullName evidence="6">LysR family transcriptional regulator</fullName>
    </submittedName>
</protein>
<dbReference type="Pfam" id="PF00126">
    <property type="entry name" value="HTH_1"/>
    <property type="match status" value="1"/>
</dbReference>
<dbReference type="AlphaFoldDB" id="A0AAP2XSY5"/>
<dbReference type="GO" id="GO:0003700">
    <property type="term" value="F:DNA-binding transcription factor activity"/>
    <property type="evidence" value="ECO:0007669"/>
    <property type="project" value="InterPro"/>
</dbReference>
<dbReference type="SUPFAM" id="SSF46785">
    <property type="entry name" value="Winged helix' DNA-binding domain"/>
    <property type="match status" value="1"/>
</dbReference>
<dbReference type="InterPro" id="IPR036388">
    <property type="entry name" value="WH-like_DNA-bd_sf"/>
</dbReference>
<proteinExistence type="inferred from homology"/>
<dbReference type="SUPFAM" id="SSF53850">
    <property type="entry name" value="Periplasmic binding protein-like II"/>
    <property type="match status" value="1"/>
</dbReference>
<dbReference type="InterPro" id="IPR050950">
    <property type="entry name" value="HTH-type_LysR_regulators"/>
</dbReference>
<keyword evidence="2" id="KW-0805">Transcription regulation</keyword>
<name>A0AAP2XSY5_9FIRM</name>
<dbReference type="FunFam" id="1.10.10.10:FF:000001">
    <property type="entry name" value="LysR family transcriptional regulator"/>
    <property type="match status" value="1"/>
</dbReference>
<evidence type="ECO:0000313" key="7">
    <source>
        <dbReference type="Proteomes" id="UP001204814"/>
    </source>
</evidence>
<dbReference type="Gene3D" id="3.40.190.290">
    <property type="match status" value="1"/>
</dbReference>
<organism evidence="6 7">
    <name type="scientific">Faecalibacillus intestinalis</name>
    <dbReference type="NCBI Taxonomy" id="1982626"/>
    <lineage>
        <taxon>Bacteria</taxon>
        <taxon>Bacillati</taxon>
        <taxon>Bacillota</taxon>
        <taxon>Erysipelotrichia</taxon>
        <taxon>Erysipelotrichales</taxon>
        <taxon>Coprobacillaceae</taxon>
        <taxon>Faecalibacillus</taxon>
    </lineage>
</organism>
<evidence type="ECO:0000256" key="4">
    <source>
        <dbReference type="ARBA" id="ARBA00023163"/>
    </source>
</evidence>
<comment type="similarity">
    <text evidence="1">Belongs to the LysR transcriptional regulatory family.</text>
</comment>
<dbReference type="InterPro" id="IPR000847">
    <property type="entry name" value="LysR_HTH_N"/>
</dbReference>
<dbReference type="PRINTS" id="PR00039">
    <property type="entry name" value="HTHLYSR"/>
</dbReference>
<accession>A0AAP2XSY5</accession>
<evidence type="ECO:0000256" key="3">
    <source>
        <dbReference type="ARBA" id="ARBA00023125"/>
    </source>
</evidence>
<dbReference type="Pfam" id="PF03466">
    <property type="entry name" value="LysR_substrate"/>
    <property type="match status" value="1"/>
</dbReference>
<dbReference type="RefSeq" id="WP_117783037.1">
    <property type="nucleotide sequence ID" value="NZ_JAJDKX010000009.1"/>
</dbReference>
<dbReference type="PANTHER" id="PTHR30419">
    <property type="entry name" value="HTH-TYPE TRANSCRIPTIONAL REGULATOR YBHD"/>
    <property type="match status" value="1"/>
</dbReference>
<dbReference type="Gene3D" id="1.10.10.10">
    <property type="entry name" value="Winged helix-like DNA-binding domain superfamily/Winged helix DNA-binding domain"/>
    <property type="match status" value="1"/>
</dbReference>
<dbReference type="PANTHER" id="PTHR30419:SF28">
    <property type="entry name" value="HTH-TYPE TRANSCRIPTIONAL REGULATOR BSDA"/>
    <property type="match status" value="1"/>
</dbReference>
<dbReference type="GO" id="GO:0005829">
    <property type="term" value="C:cytosol"/>
    <property type="evidence" value="ECO:0007669"/>
    <property type="project" value="TreeGrafter"/>
</dbReference>
<evidence type="ECO:0000256" key="2">
    <source>
        <dbReference type="ARBA" id="ARBA00023015"/>
    </source>
</evidence>
<comment type="caution">
    <text evidence="6">The sequence shown here is derived from an EMBL/GenBank/DDBJ whole genome shotgun (WGS) entry which is preliminary data.</text>
</comment>
<dbReference type="InterPro" id="IPR005119">
    <property type="entry name" value="LysR_subst-bd"/>
</dbReference>
<gene>
    <name evidence="6" type="ORF">NE542_07560</name>
</gene>